<organism evidence="3 4">
    <name type="scientific">Prorocentrum cordatum</name>
    <dbReference type="NCBI Taxonomy" id="2364126"/>
    <lineage>
        <taxon>Eukaryota</taxon>
        <taxon>Sar</taxon>
        <taxon>Alveolata</taxon>
        <taxon>Dinophyceae</taxon>
        <taxon>Prorocentrales</taxon>
        <taxon>Prorocentraceae</taxon>
        <taxon>Prorocentrum</taxon>
    </lineage>
</organism>
<evidence type="ECO:0000256" key="2">
    <source>
        <dbReference type="SAM" id="Phobius"/>
    </source>
</evidence>
<reference evidence="3" key="1">
    <citation type="submission" date="2023-10" db="EMBL/GenBank/DDBJ databases">
        <authorList>
            <person name="Chen Y."/>
            <person name="Shah S."/>
            <person name="Dougan E. K."/>
            <person name="Thang M."/>
            <person name="Chan C."/>
        </authorList>
    </citation>
    <scope>NUCLEOTIDE SEQUENCE [LARGE SCALE GENOMIC DNA]</scope>
</reference>
<gene>
    <name evidence="3" type="ORF">PCOR1329_LOCUS63484</name>
</gene>
<keyword evidence="4" id="KW-1185">Reference proteome</keyword>
<feature type="transmembrane region" description="Helical" evidence="2">
    <location>
        <begin position="6"/>
        <end position="26"/>
    </location>
</feature>
<feature type="compositionally biased region" description="Polar residues" evidence="1">
    <location>
        <begin position="495"/>
        <end position="504"/>
    </location>
</feature>
<keyword evidence="2" id="KW-0812">Transmembrane</keyword>
<sequence>MGEFSLYNACFFLYVFIVPAFLQYLIRAPSTFSSAPFYPVPLATLQGKVAHVNMSSPPQTMEEGVNHCKPCYEDQFHKTGMYQWDIMLRMTGMSYNDLMVQDKAHPVTTMYPVILASNDFKRWHVVADADDVQGDSTSNATSTQELAHLAPPLLVANLKPFGCVNNETGTTDPFMWFFASAEKANRYKWRLVEHISTHGSVNLVACVMQGFDKVNALMTYFATSCITATGKMQCTQTPREALGQCYALGSACGQACGFFSPNVQHCSEGHIDPYLFQGLTSKRVSIKTSSGGGASNALVNCNDQGCKTGLSFDGMYAEADNPNDFVVESGDKEMADFYTIVFAMSDVEESGSEAPAAGAAEDALAGEDDLEQLADRRLQVANSKYLWQIAHMPNLTRGVFKDPDSNTMRIEPTRESCFTQPGFTYIRRRNNDINAKPVFTAGNMVDIPGPPFNDRCVAVGGLCGAACGSGQTLDEEATRYCPQRGGSPDGRRLDGSTTRRTPPR</sequence>
<feature type="region of interest" description="Disordered" evidence="1">
    <location>
        <begin position="478"/>
        <end position="504"/>
    </location>
</feature>
<evidence type="ECO:0000256" key="1">
    <source>
        <dbReference type="SAM" id="MobiDB-lite"/>
    </source>
</evidence>
<comment type="caution">
    <text evidence="3">The sequence shown here is derived from an EMBL/GenBank/DDBJ whole genome shotgun (WGS) entry which is preliminary data.</text>
</comment>
<dbReference type="Proteomes" id="UP001189429">
    <property type="component" value="Unassembled WGS sequence"/>
</dbReference>
<evidence type="ECO:0000313" key="4">
    <source>
        <dbReference type="Proteomes" id="UP001189429"/>
    </source>
</evidence>
<evidence type="ECO:0000313" key="3">
    <source>
        <dbReference type="EMBL" id="CAK0880320.1"/>
    </source>
</evidence>
<dbReference type="EMBL" id="CAUYUJ010018059">
    <property type="protein sequence ID" value="CAK0880320.1"/>
    <property type="molecule type" value="Genomic_DNA"/>
</dbReference>
<name>A0ABN9W2Q8_9DINO</name>
<protein>
    <recommendedName>
        <fullName evidence="5">Subtilisin</fullName>
    </recommendedName>
</protein>
<accession>A0ABN9W2Q8</accession>
<keyword evidence="2" id="KW-1133">Transmembrane helix</keyword>
<evidence type="ECO:0008006" key="5">
    <source>
        <dbReference type="Google" id="ProtNLM"/>
    </source>
</evidence>
<proteinExistence type="predicted"/>
<keyword evidence="2" id="KW-0472">Membrane</keyword>